<protein>
    <submittedName>
        <fullName evidence="3">IS1478 transposase</fullName>
    </submittedName>
</protein>
<evidence type="ECO:0000313" key="3">
    <source>
        <dbReference type="EMBL" id="SMR02882.1"/>
    </source>
</evidence>
<dbReference type="AlphaFoldDB" id="A0A1Y6HM12"/>
<reference evidence="3 4" key="1">
    <citation type="submission" date="2017-05" db="EMBL/GenBank/DDBJ databases">
        <authorList>
            <person name="Song R."/>
            <person name="Chenine A.L."/>
            <person name="Ruprecht R.M."/>
        </authorList>
    </citation>
    <scope>NUCLEOTIDE SEQUENCE [LARGE SCALE GENOMIC DNA]</scope>
    <source>
        <strain evidence="3">PD5205</strain>
    </source>
</reference>
<feature type="domain" description="Transposase InsH N-terminal" evidence="2">
    <location>
        <begin position="40"/>
        <end position="81"/>
    </location>
</feature>
<dbReference type="Pfam" id="PF05598">
    <property type="entry name" value="DUF772"/>
    <property type="match status" value="1"/>
</dbReference>
<dbReference type="PANTHER" id="PTHR33803">
    <property type="entry name" value="IS1478 TRANSPOSASE"/>
    <property type="match status" value="1"/>
</dbReference>
<dbReference type="EMBL" id="LT853885">
    <property type="protein sequence ID" value="SMR02882.1"/>
    <property type="molecule type" value="Genomic_DNA"/>
</dbReference>
<gene>
    <name evidence="3" type="ORF">PD5205_01575</name>
</gene>
<sequence length="215" mass="24518">MLKANDRRARPLSKEICSGGSRQRHRDTKASRWYPGPALISDEAVCERWLENPYWQFFTGEVVFRTRLPCDPSSLTRWRQRLGKAGMEELLAHTINTAHAMKAVDASQFMRMRCMLRSQSTVLGRVLRNIKRKLDQVDTGMRERIAVWLQRAQQVHAPRPKHKRKIDALQHAPKVDCIGKGKARQPYAFGVKVKIAVSACKALDRGSAQFSGQPV</sequence>
<dbReference type="Proteomes" id="UP000195953">
    <property type="component" value="Chromosome 1"/>
</dbReference>
<proteinExistence type="predicted"/>
<evidence type="ECO:0000313" key="4">
    <source>
        <dbReference type="Proteomes" id="UP000195953"/>
    </source>
</evidence>
<feature type="compositionally biased region" description="Basic and acidic residues" evidence="1">
    <location>
        <begin position="1"/>
        <end position="13"/>
    </location>
</feature>
<feature type="region of interest" description="Disordered" evidence="1">
    <location>
        <begin position="1"/>
        <end position="29"/>
    </location>
</feature>
<accession>A0A1Y6HM12</accession>
<evidence type="ECO:0000256" key="1">
    <source>
        <dbReference type="SAM" id="MobiDB-lite"/>
    </source>
</evidence>
<organism evidence="3 4">
    <name type="scientific">Xanthomonas fragariae</name>
    <dbReference type="NCBI Taxonomy" id="48664"/>
    <lineage>
        <taxon>Bacteria</taxon>
        <taxon>Pseudomonadati</taxon>
        <taxon>Pseudomonadota</taxon>
        <taxon>Gammaproteobacteria</taxon>
        <taxon>Lysobacterales</taxon>
        <taxon>Lysobacteraceae</taxon>
        <taxon>Xanthomonas</taxon>
    </lineage>
</organism>
<dbReference type="eggNOG" id="COG3039">
    <property type="taxonomic scope" value="Bacteria"/>
</dbReference>
<dbReference type="STRING" id="48664.BER92_07565"/>
<name>A0A1Y6HM12_9XANT</name>
<dbReference type="PANTHER" id="PTHR33803:SF3">
    <property type="entry name" value="BLL1974 PROTEIN"/>
    <property type="match status" value="1"/>
</dbReference>
<dbReference type="InterPro" id="IPR008490">
    <property type="entry name" value="Transposase_InsH_N"/>
</dbReference>
<evidence type="ECO:0000259" key="2">
    <source>
        <dbReference type="Pfam" id="PF05598"/>
    </source>
</evidence>